<dbReference type="SMART" id="SM00316">
    <property type="entry name" value="S1"/>
    <property type="match status" value="1"/>
</dbReference>
<protein>
    <recommendedName>
        <fullName evidence="15">Ribonuclease E</fullName>
        <ecNumber evidence="14">3.1.26.12</ecNumber>
    </recommendedName>
</protein>
<dbReference type="Proteomes" id="UP000578252">
    <property type="component" value="Unassembled WGS sequence"/>
</dbReference>
<evidence type="ECO:0000256" key="6">
    <source>
        <dbReference type="ARBA" id="ARBA00022664"/>
    </source>
</evidence>
<feature type="region of interest" description="Disordered" evidence="16">
    <location>
        <begin position="646"/>
        <end position="803"/>
    </location>
</feature>
<dbReference type="AlphaFoldDB" id="A0A7Y0U0F3"/>
<dbReference type="EC" id="3.1.26.12" evidence="14"/>
<dbReference type="SUPFAM" id="SSF50249">
    <property type="entry name" value="Nucleic acid-binding proteins"/>
    <property type="match status" value="1"/>
</dbReference>
<evidence type="ECO:0000256" key="16">
    <source>
        <dbReference type="SAM" id="MobiDB-lite"/>
    </source>
</evidence>
<keyword evidence="7" id="KW-0819">tRNA processing</keyword>
<feature type="compositionally biased region" description="Low complexity" evidence="16">
    <location>
        <begin position="734"/>
        <end position="751"/>
    </location>
</feature>
<evidence type="ECO:0000256" key="1">
    <source>
        <dbReference type="ARBA" id="ARBA00001946"/>
    </source>
</evidence>
<gene>
    <name evidence="18" type="ORF">HHJ78_03740</name>
</gene>
<dbReference type="FunFam" id="2.40.50.140:FF:000066">
    <property type="entry name" value="Ribonuclease E"/>
    <property type="match status" value="1"/>
</dbReference>
<dbReference type="GO" id="GO:0046872">
    <property type="term" value="F:metal ion binding"/>
    <property type="evidence" value="ECO:0007669"/>
    <property type="project" value="UniProtKB-KW"/>
</dbReference>
<accession>A0A7Y0U0F3</accession>
<dbReference type="EMBL" id="JABCUR010000002">
    <property type="protein sequence ID" value="NMW64661.1"/>
    <property type="molecule type" value="Genomic_DNA"/>
</dbReference>
<sequence>MGLQGGGKGVQVNKTVESKTSDAAEKSGRAAAKKSNAQALAAANLLFQAPDFSSFTAENGDATHETAKKTTRTRQRQRNSSSENDEKDNTSEAKIASESKKSSETKKNRRKNDDSSDNAAEKVTKGSDKGGSTSIDSGETAATTKRKRSRITKTEDPHSAGTATDNEATRRHRRRIRSDADTENDSQVQALEGSTRLEAKRIRRKAGRKEGRKRTPITESEFLARRDSVKREMVVRGRDGLNQVALLEDGLLVEHYVSRHTQTTMVGNVYLGKVQNVLSSMEAAFVDIGKGRNAVLYAGEVNWDAAGLNSKTGRIEEALSPGDMVLVQVTKDPIGHKGARLTSQITLAGRHLVLVPSGAMTGISRKLPEEERKRLKTVLKTMIPAGFGVIVRTAAEGATEEQLRVDVERLVKIWEDIEKKRARPRNSPQLLHAEPELAVRVVRDIFNEDISSLTIQGEEAWHTISKYVKELSPELGERLHFWEDDSDVFAAHRIDEQLAKGFERKVWLPSGGYLIIDRTEAMTVIDVNTGRYIGAGGTLEETVTKNNLEAAEEIVRQLRLRDIGGIVVIDFVDMVIESNRDLVLRRLVECLGRDRTRHQVTEVTSLGLVQMTRKRVGQGLVEAFSTQCECCDGRGFIVHDVPVENNGQAPEDVVKHSNRRGSSGGATNRKRNVAKSVKETKPEVRQAMAGIAAAAHAQEEPTESQATTTKGKSGATKKTKSAGGVQTSESSEITTAADTDTTTATKAPTKTTAKKRSAKELERAKEKPALTAGETKREITSSAVPATTPTRRRHRRAVSTGVINTDSTGADIVVSGN</sequence>
<evidence type="ECO:0000256" key="2">
    <source>
        <dbReference type="ARBA" id="ARBA00001947"/>
    </source>
</evidence>
<dbReference type="InterPro" id="IPR019307">
    <property type="entry name" value="RNA-bd_AU-1/RNase_E/G"/>
</dbReference>
<evidence type="ECO:0000256" key="11">
    <source>
        <dbReference type="ARBA" id="ARBA00022842"/>
    </source>
</evidence>
<keyword evidence="11" id="KW-0460">Magnesium</keyword>
<keyword evidence="8" id="KW-0479">Metal-binding</keyword>
<dbReference type="InterPro" id="IPR004659">
    <property type="entry name" value="RNase_E/G"/>
</dbReference>
<dbReference type="Pfam" id="PF10150">
    <property type="entry name" value="RNase_E_G"/>
    <property type="match status" value="1"/>
</dbReference>
<dbReference type="GO" id="GO:0008033">
    <property type="term" value="P:tRNA processing"/>
    <property type="evidence" value="ECO:0007669"/>
    <property type="project" value="UniProtKB-KW"/>
</dbReference>
<evidence type="ECO:0000259" key="17">
    <source>
        <dbReference type="PROSITE" id="PS50126"/>
    </source>
</evidence>
<comment type="cofactor">
    <cofactor evidence="1">
        <name>Mg(2+)</name>
        <dbReference type="ChEBI" id="CHEBI:18420"/>
    </cofactor>
</comment>
<feature type="region of interest" description="Disordered" evidence="16">
    <location>
        <begin position="1"/>
        <end position="37"/>
    </location>
</feature>
<keyword evidence="12" id="KW-0694">RNA-binding</keyword>
<evidence type="ECO:0000256" key="7">
    <source>
        <dbReference type="ARBA" id="ARBA00022694"/>
    </source>
</evidence>
<evidence type="ECO:0000256" key="5">
    <source>
        <dbReference type="ARBA" id="ARBA00022490"/>
    </source>
</evidence>
<feature type="compositionally biased region" description="Basic and acidic residues" evidence="16">
    <location>
        <begin position="758"/>
        <end position="779"/>
    </location>
</feature>
<feature type="region of interest" description="Disordered" evidence="16">
    <location>
        <begin position="54"/>
        <end position="219"/>
    </location>
</feature>
<dbReference type="InterPro" id="IPR012340">
    <property type="entry name" value="NA-bd_OB-fold"/>
</dbReference>
<comment type="similarity">
    <text evidence="4">Belongs to the RNase E/G family.</text>
</comment>
<evidence type="ECO:0000256" key="4">
    <source>
        <dbReference type="ARBA" id="ARBA00005522"/>
    </source>
</evidence>
<feature type="domain" description="S1 motif" evidence="17">
    <location>
        <begin position="267"/>
        <end position="350"/>
    </location>
</feature>
<keyword evidence="10" id="KW-0862">Zinc</keyword>
<comment type="subcellular location">
    <subcellularLocation>
        <location evidence="3">Cytoplasm</location>
    </subcellularLocation>
</comment>
<evidence type="ECO:0000256" key="15">
    <source>
        <dbReference type="ARBA" id="ARBA00072999"/>
    </source>
</evidence>
<evidence type="ECO:0000256" key="13">
    <source>
        <dbReference type="ARBA" id="ARBA00050524"/>
    </source>
</evidence>
<dbReference type="GO" id="GO:0006397">
    <property type="term" value="P:mRNA processing"/>
    <property type="evidence" value="ECO:0007669"/>
    <property type="project" value="UniProtKB-KW"/>
</dbReference>
<name>A0A7Y0U0F3_9ACTO</name>
<feature type="compositionally biased region" description="Basic residues" evidence="16">
    <location>
        <begin position="201"/>
        <end position="215"/>
    </location>
</feature>
<dbReference type="Gene3D" id="2.40.50.140">
    <property type="entry name" value="Nucleic acid-binding proteins"/>
    <property type="match status" value="1"/>
</dbReference>
<dbReference type="PANTHER" id="PTHR30001">
    <property type="entry name" value="RIBONUCLEASE"/>
    <property type="match status" value="1"/>
</dbReference>
<keyword evidence="9" id="KW-0378">Hydrolase</keyword>
<dbReference type="PROSITE" id="PS50126">
    <property type="entry name" value="S1"/>
    <property type="match status" value="1"/>
</dbReference>
<evidence type="ECO:0000256" key="3">
    <source>
        <dbReference type="ARBA" id="ARBA00004496"/>
    </source>
</evidence>
<dbReference type="NCBIfam" id="TIGR00757">
    <property type="entry name" value="RNaseEG"/>
    <property type="match status" value="1"/>
</dbReference>
<feature type="compositionally biased region" description="Basic and acidic residues" evidence="16">
    <location>
        <begin position="16"/>
        <end position="28"/>
    </location>
</feature>
<evidence type="ECO:0000313" key="18">
    <source>
        <dbReference type="EMBL" id="NMW64661.1"/>
    </source>
</evidence>
<dbReference type="GO" id="GO:0003723">
    <property type="term" value="F:RNA binding"/>
    <property type="evidence" value="ECO:0007669"/>
    <property type="project" value="UniProtKB-KW"/>
</dbReference>
<keyword evidence="6" id="KW-0507">mRNA processing</keyword>
<evidence type="ECO:0000256" key="14">
    <source>
        <dbReference type="ARBA" id="ARBA00066879"/>
    </source>
</evidence>
<evidence type="ECO:0000256" key="12">
    <source>
        <dbReference type="ARBA" id="ARBA00022884"/>
    </source>
</evidence>
<evidence type="ECO:0000256" key="10">
    <source>
        <dbReference type="ARBA" id="ARBA00022833"/>
    </source>
</evidence>
<dbReference type="GO" id="GO:0006364">
    <property type="term" value="P:rRNA processing"/>
    <property type="evidence" value="ECO:0007669"/>
    <property type="project" value="TreeGrafter"/>
</dbReference>
<comment type="catalytic activity">
    <reaction evidence="13">
        <text>Endonucleolytic cleavage of single-stranded RNA in A- and U-rich regions.</text>
        <dbReference type="EC" id="3.1.26.12"/>
    </reaction>
</comment>
<dbReference type="GO" id="GO:0008995">
    <property type="term" value="F:ribonuclease E activity"/>
    <property type="evidence" value="ECO:0007669"/>
    <property type="project" value="UniProtKB-EC"/>
</dbReference>
<dbReference type="CDD" id="cd04453">
    <property type="entry name" value="S1_RNase_E"/>
    <property type="match status" value="1"/>
</dbReference>
<evidence type="ECO:0000256" key="8">
    <source>
        <dbReference type="ARBA" id="ARBA00022723"/>
    </source>
</evidence>
<reference evidence="18 19" key="1">
    <citation type="submission" date="2020-04" db="EMBL/GenBank/DDBJ databases">
        <title>Antimicrobial susceptibility and clonality of vaginal-derived multi-drug resistant Mobiluncus isolates in China.</title>
        <authorList>
            <person name="Zhang X."/>
        </authorList>
    </citation>
    <scope>NUCLEOTIDE SEQUENCE [LARGE SCALE GENOMIC DNA]</scope>
    <source>
        <strain evidence="18 19">13</strain>
    </source>
</reference>
<evidence type="ECO:0000313" key="19">
    <source>
        <dbReference type="Proteomes" id="UP000578252"/>
    </source>
</evidence>
<organism evidence="18 19">
    <name type="scientific">Mobiluncus mulieris</name>
    <dbReference type="NCBI Taxonomy" id="2052"/>
    <lineage>
        <taxon>Bacteria</taxon>
        <taxon>Bacillati</taxon>
        <taxon>Actinomycetota</taxon>
        <taxon>Actinomycetes</taxon>
        <taxon>Actinomycetales</taxon>
        <taxon>Actinomycetaceae</taxon>
        <taxon>Mobiluncus</taxon>
    </lineage>
</organism>
<keyword evidence="5" id="KW-0963">Cytoplasm</keyword>
<dbReference type="GO" id="GO:0005737">
    <property type="term" value="C:cytoplasm"/>
    <property type="evidence" value="ECO:0007669"/>
    <property type="project" value="UniProtKB-SubCell"/>
</dbReference>
<comment type="cofactor">
    <cofactor evidence="2">
        <name>Zn(2+)</name>
        <dbReference type="ChEBI" id="CHEBI:29105"/>
    </cofactor>
</comment>
<feature type="compositionally biased region" description="Low complexity" evidence="16">
    <location>
        <begin position="687"/>
        <end position="696"/>
    </location>
</feature>
<feature type="compositionally biased region" description="Basic and acidic residues" evidence="16">
    <location>
        <begin position="87"/>
        <end position="128"/>
    </location>
</feature>
<evidence type="ECO:0000256" key="9">
    <source>
        <dbReference type="ARBA" id="ARBA00022801"/>
    </source>
</evidence>
<proteinExistence type="inferred from homology"/>
<dbReference type="PANTHER" id="PTHR30001:SF0">
    <property type="entry name" value="RIBONUCLEASE G"/>
    <property type="match status" value="1"/>
</dbReference>
<dbReference type="InterPro" id="IPR003029">
    <property type="entry name" value="S1_domain"/>
</dbReference>
<comment type="caution">
    <text evidence="18">The sequence shown here is derived from an EMBL/GenBank/DDBJ whole genome shotgun (WGS) entry which is preliminary data.</text>
</comment>